<keyword evidence="4" id="KW-1185">Reference proteome</keyword>
<comment type="caution">
    <text evidence="3">The sequence shown here is derived from an EMBL/GenBank/DDBJ whole genome shotgun (WGS) entry which is preliminary data.</text>
</comment>
<proteinExistence type="predicted"/>
<dbReference type="PANTHER" id="PTHR23028">
    <property type="entry name" value="ACETYLTRANSFERASE"/>
    <property type="match status" value="1"/>
</dbReference>
<evidence type="ECO:0000313" key="4">
    <source>
        <dbReference type="Proteomes" id="UP001152747"/>
    </source>
</evidence>
<evidence type="ECO:0000256" key="1">
    <source>
        <dbReference type="SAM" id="Phobius"/>
    </source>
</evidence>
<dbReference type="AlphaFoldDB" id="A0A9P1IWN0"/>
<feature type="transmembrane region" description="Helical" evidence="1">
    <location>
        <begin position="83"/>
        <end position="106"/>
    </location>
</feature>
<feature type="transmembrane region" description="Helical" evidence="1">
    <location>
        <begin position="12"/>
        <end position="30"/>
    </location>
</feature>
<dbReference type="InterPro" id="IPR050879">
    <property type="entry name" value="Acyltransferase_3"/>
</dbReference>
<name>A0A9P1IWN0_9PELO</name>
<evidence type="ECO:0000313" key="3">
    <source>
        <dbReference type="EMBL" id="CAI5452567.1"/>
    </source>
</evidence>
<gene>
    <name evidence="3" type="ORF">CAMP_LOCUS15204</name>
</gene>
<dbReference type="OrthoDB" id="5825384at2759"/>
<keyword evidence="1" id="KW-0812">Transmembrane</keyword>
<keyword evidence="1" id="KW-0472">Membrane</keyword>
<dbReference type="PANTHER" id="PTHR23028:SF127">
    <property type="entry name" value="ACYL_TRANSF_3 DOMAIN-CONTAINING PROTEIN-RELATED"/>
    <property type="match status" value="1"/>
</dbReference>
<sequence length="392" mass="45729">MTKFKRFDLQGIRGLAILAVLGFHFFPDIFPNGFLGVDQPLITLLTGIVILSSTGDQYLLSNKTLVYTGDISYSLYLIHWPNLFLLETLRVLLLSILLIVANLLVLNRESISDHLKYTQTGGKFSMSLDNVEKQNREWDTNDIKNLAVKTCSQAVAKKYCNNTGLDPQNPYKILLIGNSWTKNHGNLFYQECKNKMNTMVIGSNTACEPFRLSKEWKCKQEDIDITEQQVQKMKPDYLFHLTRHISYGENFNESLSFENDEVYQKMWNQAKKLLKFVKKKMYLLNAIPTVKKNEIVKLVQYIRNNTDRVEIDKKIIDLRNYSGARARYAQLLKDCGEKCELIDYHDLFYRKDSKTFRFFDENGFEYLTKILHLSPLGLEKVRPIWKKICDHL</sequence>
<dbReference type="EMBL" id="CANHGI010000005">
    <property type="protein sequence ID" value="CAI5452567.1"/>
    <property type="molecule type" value="Genomic_DNA"/>
</dbReference>
<protein>
    <recommendedName>
        <fullName evidence="2">SGNH domain-containing protein</fullName>
    </recommendedName>
</protein>
<keyword evidence="1" id="KW-1133">Transmembrane helix</keyword>
<dbReference type="Pfam" id="PF19040">
    <property type="entry name" value="SGNH"/>
    <property type="match status" value="1"/>
</dbReference>
<evidence type="ECO:0000259" key="2">
    <source>
        <dbReference type="Pfam" id="PF19040"/>
    </source>
</evidence>
<organism evidence="3 4">
    <name type="scientific">Caenorhabditis angaria</name>
    <dbReference type="NCBI Taxonomy" id="860376"/>
    <lineage>
        <taxon>Eukaryota</taxon>
        <taxon>Metazoa</taxon>
        <taxon>Ecdysozoa</taxon>
        <taxon>Nematoda</taxon>
        <taxon>Chromadorea</taxon>
        <taxon>Rhabditida</taxon>
        <taxon>Rhabditina</taxon>
        <taxon>Rhabditomorpha</taxon>
        <taxon>Rhabditoidea</taxon>
        <taxon>Rhabditidae</taxon>
        <taxon>Peloderinae</taxon>
        <taxon>Caenorhabditis</taxon>
    </lineage>
</organism>
<dbReference type="Proteomes" id="UP001152747">
    <property type="component" value="Unassembled WGS sequence"/>
</dbReference>
<accession>A0A9P1IWN0</accession>
<dbReference type="GO" id="GO:0016020">
    <property type="term" value="C:membrane"/>
    <property type="evidence" value="ECO:0007669"/>
    <property type="project" value="TreeGrafter"/>
</dbReference>
<dbReference type="InterPro" id="IPR043968">
    <property type="entry name" value="SGNH"/>
</dbReference>
<feature type="domain" description="SGNH" evidence="2">
    <location>
        <begin position="157"/>
        <end position="386"/>
    </location>
</feature>
<reference evidence="3" key="1">
    <citation type="submission" date="2022-11" db="EMBL/GenBank/DDBJ databases">
        <authorList>
            <person name="Kikuchi T."/>
        </authorList>
    </citation>
    <scope>NUCLEOTIDE SEQUENCE</scope>
    <source>
        <strain evidence="3">PS1010</strain>
    </source>
</reference>
<dbReference type="GO" id="GO:0000271">
    <property type="term" value="P:polysaccharide biosynthetic process"/>
    <property type="evidence" value="ECO:0007669"/>
    <property type="project" value="TreeGrafter"/>
</dbReference>